<keyword evidence="3" id="KW-0479">Metal-binding</keyword>
<protein>
    <submittedName>
        <fullName evidence="8">NUDIX hydrolase</fullName>
    </submittedName>
</protein>
<dbReference type="InterPro" id="IPR039121">
    <property type="entry name" value="NUDT19"/>
</dbReference>
<dbReference type="GO" id="GO:0016818">
    <property type="term" value="F:hydrolase activity, acting on acid anhydrides, in phosphorus-containing anhydrides"/>
    <property type="evidence" value="ECO:0007669"/>
    <property type="project" value="InterPro"/>
</dbReference>
<dbReference type="KEGG" id="acoa:RB602_12370"/>
<evidence type="ECO:0000313" key="8">
    <source>
        <dbReference type="EMBL" id="WOE74633.1"/>
    </source>
</evidence>
<comment type="cofactor">
    <cofactor evidence="2">
        <name>Mg(2+)</name>
        <dbReference type="ChEBI" id="CHEBI:18420"/>
    </cofactor>
</comment>
<feature type="domain" description="Nudix hydrolase" evidence="7">
    <location>
        <begin position="17"/>
        <end position="212"/>
    </location>
</feature>
<proteinExistence type="predicted"/>
<evidence type="ECO:0000256" key="1">
    <source>
        <dbReference type="ARBA" id="ARBA00001936"/>
    </source>
</evidence>
<dbReference type="PANTHER" id="PTHR12318">
    <property type="entry name" value="TESTOSTERONE-REGULATED PROTEIN RP2"/>
    <property type="match status" value="1"/>
</dbReference>
<evidence type="ECO:0000259" key="7">
    <source>
        <dbReference type="PROSITE" id="PS51462"/>
    </source>
</evidence>
<evidence type="ECO:0000313" key="9">
    <source>
        <dbReference type="Proteomes" id="UP001302429"/>
    </source>
</evidence>
<reference evidence="8 9" key="1">
    <citation type="submission" date="2023-10" db="EMBL/GenBank/DDBJ databases">
        <title>Complete genome sequence of a Sphingomonadaceae bacterium.</title>
        <authorList>
            <person name="Yan C."/>
        </authorList>
    </citation>
    <scope>NUCLEOTIDE SEQUENCE [LARGE SCALE GENOMIC DNA]</scope>
    <source>
        <strain evidence="8 9">SCSIO 66989</strain>
    </source>
</reference>
<organism evidence="8 9">
    <name type="scientific">Alterisphingorhabdus coralli</name>
    <dbReference type="NCBI Taxonomy" id="3071408"/>
    <lineage>
        <taxon>Bacteria</taxon>
        <taxon>Pseudomonadati</taxon>
        <taxon>Pseudomonadota</taxon>
        <taxon>Alphaproteobacteria</taxon>
        <taxon>Sphingomonadales</taxon>
        <taxon>Sphingomonadaceae</taxon>
        <taxon>Alterisphingorhabdus (ex Yan et al. 2024)</taxon>
    </lineage>
</organism>
<comment type="cofactor">
    <cofactor evidence="1">
        <name>Mn(2+)</name>
        <dbReference type="ChEBI" id="CHEBI:29035"/>
    </cofactor>
</comment>
<dbReference type="PANTHER" id="PTHR12318:SF0">
    <property type="entry name" value="ACYL-COENZYME A DIPHOSPHATASE NUDT19"/>
    <property type="match status" value="1"/>
</dbReference>
<sequence length="272" mass="29948">MNDLPKTDPLTGKPLIQATPAATIIVAADQPDGPPRLLMVERSGKMAFAAGAVVFPGGRVDSGDYVLARRFLDRGPDSDIDEPLADMAGRIAAIRETIEEARYPVAMKTMPADEAIEAIRAEASGDSHFDAVVDGYGLELEPQSLTYFARWRPPFNEKRVFDTRFYIARATMPEAQAVVDDTENRTLFWATAQEVLDRAEREEIKIIFPTRRNLEKLAQCESYDALVAHVAVHPPELVTPFVEERGGEPHLCVPDGLGYPVTSEPIKAAMRG</sequence>
<gene>
    <name evidence="8" type="ORF">RB602_12370</name>
</gene>
<dbReference type="InterPro" id="IPR000086">
    <property type="entry name" value="NUDIX_hydrolase_dom"/>
</dbReference>
<dbReference type="SUPFAM" id="SSF55811">
    <property type="entry name" value="Nudix"/>
    <property type="match status" value="1"/>
</dbReference>
<keyword evidence="9" id="KW-1185">Reference proteome</keyword>
<dbReference type="InterPro" id="IPR015797">
    <property type="entry name" value="NUDIX_hydrolase-like_dom_sf"/>
</dbReference>
<evidence type="ECO:0000256" key="3">
    <source>
        <dbReference type="ARBA" id="ARBA00022723"/>
    </source>
</evidence>
<keyword evidence="6" id="KW-0464">Manganese</keyword>
<accession>A0AA97F7E2</accession>
<evidence type="ECO:0000256" key="6">
    <source>
        <dbReference type="ARBA" id="ARBA00023211"/>
    </source>
</evidence>
<dbReference type="Proteomes" id="UP001302429">
    <property type="component" value="Chromosome"/>
</dbReference>
<evidence type="ECO:0000256" key="4">
    <source>
        <dbReference type="ARBA" id="ARBA00022801"/>
    </source>
</evidence>
<dbReference type="Gene3D" id="3.90.79.10">
    <property type="entry name" value="Nucleoside Triphosphate Pyrophosphohydrolase"/>
    <property type="match status" value="1"/>
</dbReference>
<evidence type="ECO:0000256" key="2">
    <source>
        <dbReference type="ARBA" id="ARBA00001946"/>
    </source>
</evidence>
<keyword evidence="4 8" id="KW-0378">Hydrolase</keyword>
<dbReference type="AlphaFoldDB" id="A0AA97F7E2"/>
<dbReference type="EMBL" id="CP136594">
    <property type="protein sequence ID" value="WOE74633.1"/>
    <property type="molecule type" value="Genomic_DNA"/>
</dbReference>
<name>A0AA97F7E2_9SPHN</name>
<dbReference type="CDD" id="cd18870">
    <property type="entry name" value="NUDIX_AcylCoAdiphos_Nudt19"/>
    <property type="match status" value="1"/>
</dbReference>
<dbReference type="PROSITE" id="PS51462">
    <property type="entry name" value="NUDIX"/>
    <property type="match status" value="1"/>
</dbReference>
<dbReference type="GO" id="GO:0046872">
    <property type="term" value="F:metal ion binding"/>
    <property type="evidence" value="ECO:0007669"/>
    <property type="project" value="UniProtKB-KW"/>
</dbReference>
<dbReference type="RefSeq" id="WP_317080892.1">
    <property type="nucleotide sequence ID" value="NZ_CP136594.1"/>
</dbReference>
<keyword evidence="5" id="KW-0460">Magnesium</keyword>
<evidence type="ECO:0000256" key="5">
    <source>
        <dbReference type="ARBA" id="ARBA00022842"/>
    </source>
</evidence>